<organism evidence="2 3">
    <name type="scientific">Gordonia paraffinivorans NBRC 108238</name>
    <dbReference type="NCBI Taxonomy" id="1223543"/>
    <lineage>
        <taxon>Bacteria</taxon>
        <taxon>Bacillati</taxon>
        <taxon>Actinomycetota</taxon>
        <taxon>Actinomycetes</taxon>
        <taxon>Mycobacteriales</taxon>
        <taxon>Gordoniaceae</taxon>
        <taxon>Gordonia</taxon>
    </lineage>
</organism>
<protein>
    <submittedName>
        <fullName evidence="2">Uncharacterized protein</fullName>
    </submittedName>
</protein>
<dbReference type="EMBL" id="BAOQ01000068">
    <property type="protein sequence ID" value="GAC86268.1"/>
    <property type="molecule type" value="Genomic_DNA"/>
</dbReference>
<gene>
    <name evidence="2" type="ORF">GP2_068_00050</name>
</gene>
<evidence type="ECO:0000313" key="3">
    <source>
        <dbReference type="Proteomes" id="UP000035021"/>
    </source>
</evidence>
<feature type="region of interest" description="Disordered" evidence="1">
    <location>
        <begin position="178"/>
        <end position="201"/>
    </location>
</feature>
<feature type="region of interest" description="Disordered" evidence="1">
    <location>
        <begin position="221"/>
        <end position="276"/>
    </location>
</feature>
<evidence type="ECO:0000256" key="1">
    <source>
        <dbReference type="SAM" id="MobiDB-lite"/>
    </source>
</evidence>
<comment type="caution">
    <text evidence="2">The sequence shown here is derived from an EMBL/GenBank/DDBJ whole genome shotgun (WGS) entry which is preliminary data.</text>
</comment>
<proteinExistence type="predicted"/>
<feature type="compositionally biased region" description="Basic residues" evidence="1">
    <location>
        <begin position="191"/>
        <end position="201"/>
    </location>
</feature>
<dbReference type="Proteomes" id="UP000035021">
    <property type="component" value="Unassembled WGS sequence"/>
</dbReference>
<accession>A0ABQ0IS27</accession>
<evidence type="ECO:0000313" key="2">
    <source>
        <dbReference type="EMBL" id="GAC86268.1"/>
    </source>
</evidence>
<feature type="compositionally biased region" description="Basic and acidic residues" evidence="1">
    <location>
        <begin position="251"/>
        <end position="268"/>
    </location>
</feature>
<keyword evidence="3" id="KW-1185">Reference proteome</keyword>
<name>A0ABQ0IS27_9ACTN</name>
<reference evidence="2 3" key="1">
    <citation type="submission" date="2013-02" db="EMBL/GenBank/DDBJ databases">
        <title>Whole genome shotgun sequence of Gordonia paraffinivorans NBRC 108238.</title>
        <authorList>
            <person name="Isaki-Nakamura S."/>
            <person name="Hosoyama A."/>
            <person name="Tsuchikane K."/>
            <person name="Ando Y."/>
            <person name="Baba S."/>
            <person name="Ohji S."/>
            <person name="Hamada M."/>
            <person name="Tamura T."/>
            <person name="Yamazoe A."/>
            <person name="Yamazaki S."/>
            <person name="Fujita N."/>
        </authorList>
    </citation>
    <scope>NUCLEOTIDE SEQUENCE [LARGE SCALE GENOMIC DNA]</scope>
    <source>
        <strain evidence="2 3">NBRC 108238</strain>
    </source>
</reference>
<sequence length="289" mass="31192">MGRQGRDIDVARAHGDQAPAEAREAVRVYDATLPAREALIEHTSRAELYWVTAPMVDLATESALSLPAWTPTTAVPCDAGLLCWQRPATTHLPHPDGGTCTWDAVLWCPSPVADHALLLQALTRTPGGDLPLTPVVEVHVPLEETRRPNRADAGELMISALGAAWLLMGQPAVTELTVDAPGAAESGNERRGRRRRRPRRRPWWPRIHAPLVGVRALATTAVRSGPQVPPPRVDRSTPQRATGCPRGATAEGERVARPPHGRINERPDQPGARASCSVAQLVEVEEGLS</sequence>